<dbReference type="Gene3D" id="2.60.120.260">
    <property type="entry name" value="Galactose-binding domain-like"/>
    <property type="match status" value="1"/>
</dbReference>
<dbReference type="Gene3D" id="2.130.10.10">
    <property type="entry name" value="YVTN repeat-like/Quinoprotein amine dehydrogenase"/>
    <property type="match status" value="1"/>
</dbReference>
<dbReference type="Proteomes" id="UP000323732">
    <property type="component" value="Unassembled WGS sequence"/>
</dbReference>
<dbReference type="InterPro" id="IPR011044">
    <property type="entry name" value="Quino_amine_DH_bsu"/>
</dbReference>
<sequence length="1015" mass="112789">MHLNKNSLCLLLSIILILTSISFTPLPTSAENKIGKEILVPNGDFEAESTPASEIPLWDYWTGGYRSGMSVSKEVVNTGNQSLSVQNFGVVGLFSQEISIKEGSKYQLSAKIYVEELKGRPGIWLRWINEQGKIMSDTPQYFDISSFNEWKSVDIKATAPTGAKGLKVFIYQSSTAAMKGYYDDIKLFELESDALEFPIEYGETINHGPAALAAKSQGVAIGEGELYYATNGSPSTFYAADAITGKKIFSQSLPGNDVIWGMVIGSDNNVYFAGTQNGILYRYLVKEQRIEQLGKNPSDNWVWQLEASHDGAIYGATYPNAKVFKFDIASGEFTDLGTFYEGQQYARGLGITNENLYVGTGTTAYLMKMNLKTGERTEISTPITGTSTQISNIWEYGSNIFVAYGTSMITLDKTTGEVKKTIGWQDENAFDGLISPPSPYNENLIYYINKNTQQLWTYDMRTHETSKVEPALQLPASPAKAIRWIKDENGKDVLAILHHQIEYSLFDPEEKTVEVKYPEVDMQGLLMQSLEIGEDQRIYMGGYQGSFGIFDTSIDKYTLHERDPHQIEGIGFLNGDVYLGTYGGARIFKFNPDLPFNYYNGSNGDGDNPEMVYDMGDDQSRPFTFTSGDNKLFTGTIPDYGKLGGAFTIYDSVNQEWKTIRNIIKNQAIIGLAYQNGVVFGGSTISGGLGIEPTEPTAKMFQYDVKTEKHEVFELNVEGLAKPEMIGELSIGPDGKVWGIAWGLDEKGQYNSVVFAMDPKSREVIKSTQLYKGENRGSQWRPFFLRWDNDGYLYTTAGRKLTVIDPNTMKSKQLVTGTVQLMDVDNEGNIYYTADHNLYQLPVKLDKASLSAENDVLIQGSQQQLELSVTLSNGNEINLAGAEIKWSVSNPVAASIKEGKLSAFNAGTTEIFAEVSYNGEKVITNKITITIEVTAESLSSQILGLEEAGILPHPLSKQLTNSLKQADQHYRKGNLKQAIKHLEDFRKHLNKKSTDEAVNKILHTNVNSIERSYKI</sequence>
<evidence type="ECO:0000259" key="1">
    <source>
        <dbReference type="Pfam" id="PF22888"/>
    </source>
</evidence>
<proteinExistence type="predicted"/>
<dbReference type="Gene3D" id="2.60.40.1080">
    <property type="match status" value="1"/>
</dbReference>
<feature type="domain" description="FIMAH" evidence="1">
    <location>
        <begin position="936"/>
        <end position="1008"/>
    </location>
</feature>
<dbReference type="RefSeq" id="WP_148950309.1">
    <property type="nucleotide sequence ID" value="NZ_VTES01000004.1"/>
</dbReference>
<name>A0A5D4SJE9_9BACI</name>
<dbReference type="EMBL" id="VTES01000004">
    <property type="protein sequence ID" value="TYS63313.1"/>
    <property type="molecule type" value="Genomic_DNA"/>
</dbReference>
<gene>
    <name evidence="2" type="ORF">FZD47_16865</name>
</gene>
<evidence type="ECO:0000313" key="3">
    <source>
        <dbReference type="Proteomes" id="UP000323732"/>
    </source>
</evidence>
<dbReference type="SUPFAM" id="SSF82171">
    <property type="entry name" value="DPP6 N-terminal domain-like"/>
    <property type="match status" value="1"/>
</dbReference>
<comment type="caution">
    <text evidence="2">The sequence shown here is derived from an EMBL/GenBank/DDBJ whole genome shotgun (WGS) entry which is preliminary data.</text>
</comment>
<reference evidence="2 3" key="1">
    <citation type="submission" date="2019-08" db="EMBL/GenBank/DDBJ databases">
        <title>Bacillus genomes from the desert of Cuatro Cienegas, Coahuila.</title>
        <authorList>
            <person name="Olmedo-Alvarez G."/>
        </authorList>
    </citation>
    <scope>NUCLEOTIDE SEQUENCE [LARGE SCALE GENOMIC DNA]</scope>
    <source>
        <strain evidence="2 3">CH37_1T</strain>
    </source>
</reference>
<dbReference type="InterPro" id="IPR054470">
    <property type="entry name" value="FIMAH_dom"/>
</dbReference>
<dbReference type="SUPFAM" id="SSF50969">
    <property type="entry name" value="YVTN repeat-like/Quinoprotein amine dehydrogenase"/>
    <property type="match status" value="1"/>
</dbReference>
<organism evidence="2 3">
    <name type="scientific">Bacillus infantis</name>
    <dbReference type="NCBI Taxonomy" id="324767"/>
    <lineage>
        <taxon>Bacteria</taxon>
        <taxon>Bacillati</taxon>
        <taxon>Bacillota</taxon>
        <taxon>Bacilli</taxon>
        <taxon>Bacillales</taxon>
        <taxon>Bacillaceae</taxon>
        <taxon>Bacillus</taxon>
    </lineage>
</organism>
<protein>
    <recommendedName>
        <fullName evidence="1">FIMAH domain-containing protein</fullName>
    </recommendedName>
</protein>
<dbReference type="AlphaFoldDB" id="A0A5D4SJE9"/>
<dbReference type="Pfam" id="PF22888">
    <property type="entry name" value="FIMAH"/>
    <property type="match status" value="1"/>
</dbReference>
<accession>A0A5D4SJE9</accession>
<dbReference type="InterPro" id="IPR015943">
    <property type="entry name" value="WD40/YVTN_repeat-like_dom_sf"/>
</dbReference>
<evidence type="ECO:0000313" key="2">
    <source>
        <dbReference type="EMBL" id="TYS63313.1"/>
    </source>
</evidence>